<evidence type="ECO:0000313" key="1">
    <source>
        <dbReference type="EMBL" id="TEB23893.1"/>
    </source>
</evidence>
<protein>
    <recommendedName>
        <fullName evidence="3">F-box domain-containing protein</fullName>
    </recommendedName>
</protein>
<dbReference type="EMBL" id="QPFP01000072">
    <property type="protein sequence ID" value="TEB23893.1"/>
    <property type="molecule type" value="Genomic_DNA"/>
</dbReference>
<organism evidence="1 2">
    <name type="scientific">Coprinellus micaceus</name>
    <name type="common">Glistening ink-cap mushroom</name>
    <name type="synonym">Coprinus micaceus</name>
    <dbReference type="NCBI Taxonomy" id="71717"/>
    <lineage>
        <taxon>Eukaryota</taxon>
        <taxon>Fungi</taxon>
        <taxon>Dikarya</taxon>
        <taxon>Basidiomycota</taxon>
        <taxon>Agaricomycotina</taxon>
        <taxon>Agaricomycetes</taxon>
        <taxon>Agaricomycetidae</taxon>
        <taxon>Agaricales</taxon>
        <taxon>Agaricineae</taxon>
        <taxon>Psathyrellaceae</taxon>
        <taxon>Coprinellus</taxon>
    </lineage>
</organism>
<dbReference type="Proteomes" id="UP000298030">
    <property type="component" value="Unassembled WGS sequence"/>
</dbReference>
<dbReference type="SUPFAM" id="SSF52047">
    <property type="entry name" value="RNI-like"/>
    <property type="match status" value="1"/>
</dbReference>
<dbReference type="AlphaFoldDB" id="A0A4Y7SPU1"/>
<dbReference type="OrthoDB" id="3244423at2759"/>
<evidence type="ECO:0008006" key="3">
    <source>
        <dbReference type="Google" id="ProtNLM"/>
    </source>
</evidence>
<keyword evidence="2" id="KW-1185">Reference proteome</keyword>
<evidence type="ECO:0000313" key="2">
    <source>
        <dbReference type="Proteomes" id="UP000298030"/>
    </source>
</evidence>
<proteinExistence type="predicted"/>
<gene>
    <name evidence="1" type="ORF">FA13DRAFT_1739547</name>
</gene>
<sequence length="373" mass="41451">MGQQEVDFRQIPQEKSFSEAASHVCGYFRSVALDSSRLVVLPLCCVKAYCERSRSAPLSILVRLDEAWTGDIVAVASVFELFHLFADHAPRWHVLSLALVRDPSPPPPVVDFFSRQSAPKLRFLALSVATVSGSLTSNHSMGLGYPLFFPNAPHLSLVRFRGFAPHLMSPPPTRIEVLHLDYPPGRYITYEALRGLLTTLAGLQHLSIDGDIVQNYPRSMSPTTAINLPSLLSLRLACKDGKLYLGILLNIQSPRLRRLILKEVRNGNLERRGTTVSFPQVTELVFIDFDLSAESYRHLWPCFLQSKHFAPLGPQWNLFSSRSSSAKSNVGKDLGRLGRACAFCTSALTLVTAHFHSDACSNFAIAWGARYQD</sequence>
<dbReference type="STRING" id="71717.A0A4Y7SPU1"/>
<reference evidence="1 2" key="1">
    <citation type="journal article" date="2019" name="Nat. Ecol. Evol.">
        <title>Megaphylogeny resolves global patterns of mushroom evolution.</title>
        <authorList>
            <person name="Varga T."/>
            <person name="Krizsan K."/>
            <person name="Foldi C."/>
            <person name="Dima B."/>
            <person name="Sanchez-Garcia M."/>
            <person name="Sanchez-Ramirez S."/>
            <person name="Szollosi G.J."/>
            <person name="Szarkandi J.G."/>
            <person name="Papp V."/>
            <person name="Albert L."/>
            <person name="Andreopoulos W."/>
            <person name="Angelini C."/>
            <person name="Antonin V."/>
            <person name="Barry K.W."/>
            <person name="Bougher N.L."/>
            <person name="Buchanan P."/>
            <person name="Buyck B."/>
            <person name="Bense V."/>
            <person name="Catcheside P."/>
            <person name="Chovatia M."/>
            <person name="Cooper J."/>
            <person name="Damon W."/>
            <person name="Desjardin D."/>
            <person name="Finy P."/>
            <person name="Geml J."/>
            <person name="Haridas S."/>
            <person name="Hughes K."/>
            <person name="Justo A."/>
            <person name="Karasinski D."/>
            <person name="Kautmanova I."/>
            <person name="Kiss B."/>
            <person name="Kocsube S."/>
            <person name="Kotiranta H."/>
            <person name="LaButti K.M."/>
            <person name="Lechner B.E."/>
            <person name="Liimatainen K."/>
            <person name="Lipzen A."/>
            <person name="Lukacs Z."/>
            <person name="Mihaltcheva S."/>
            <person name="Morgado L.N."/>
            <person name="Niskanen T."/>
            <person name="Noordeloos M.E."/>
            <person name="Ohm R.A."/>
            <person name="Ortiz-Santana B."/>
            <person name="Ovrebo C."/>
            <person name="Racz N."/>
            <person name="Riley R."/>
            <person name="Savchenko A."/>
            <person name="Shiryaev A."/>
            <person name="Soop K."/>
            <person name="Spirin V."/>
            <person name="Szebenyi C."/>
            <person name="Tomsovsky M."/>
            <person name="Tulloss R.E."/>
            <person name="Uehling J."/>
            <person name="Grigoriev I.V."/>
            <person name="Vagvolgyi C."/>
            <person name="Papp T."/>
            <person name="Martin F.M."/>
            <person name="Miettinen O."/>
            <person name="Hibbett D.S."/>
            <person name="Nagy L.G."/>
        </authorList>
    </citation>
    <scope>NUCLEOTIDE SEQUENCE [LARGE SCALE GENOMIC DNA]</scope>
    <source>
        <strain evidence="1 2">FP101781</strain>
    </source>
</reference>
<comment type="caution">
    <text evidence="1">The sequence shown here is derived from an EMBL/GenBank/DDBJ whole genome shotgun (WGS) entry which is preliminary data.</text>
</comment>
<accession>A0A4Y7SPU1</accession>
<name>A0A4Y7SPU1_COPMI</name>